<accession>A0ABY5R1Z5</accession>
<protein>
    <submittedName>
        <fullName evidence="1">Uncharacterized protein</fullName>
    </submittedName>
</protein>
<sequence>MQDVKAPAGEWRIGNFFVANDKLEAAAHGDCPALNDGRNLRGGAIQFRRMVDDNDMGIVDQRRKQLAKRFAASVVFWRIAEQHEAAAAPLVLADGRRWSGQMQQALSGTGQWRSRLQHNHVRESNSLAGGKIALCRPKSQHTRPI</sequence>
<reference evidence="1" key="1">
    <citation type="submission" date="2020-09" db="EMBL/GenBank/DDBJ databases">
        <title>Rhizobia associated with sainfoin plants.</title>
        <authorList>
            <person name="Asharfi S."/>
            <person name="Kuzmanovic N."/>
            <person name="Bunk B."/>
            <person name="Sproeer C."/>
            <person name="Becker M."/>
            <person name="Thuenen T."/>
        </authorList>
    </citation>
    <scope>NUCLEOTIDE SEQUENCE</scope>
    <source>
        <strain evidence="1">OM4</strain>
    </source>
</reference>
<gene>
    <name evidence="1" type="ORF">IHQ72_03745</name>
</gene>
<name>A0ABY5R1Z5_9HYPH</name>
<evidence type="ECO:0000313" key="1">
    <source>
        <dbReference type="EMBL" id="UVC16302.1"/>
    </source>
</evidence>
<dbReference type="EMBL" id="CP062229">
    <property type="protein sequence ID" value="UVC16302.1"/>
    <property type="molecule type" value="Genomic_DNA"/>
</dbReference>
<organism evidence="1 2">
    <name type="scientific">Mesorhizobium onobrychidis</name>
    <dbReference type="NCBI Taxonomy" id="2775404"/>
    <lineage>
        <taxon>Bacteria</taxon>
        <taxon>Pseudomonadati</taxon>
        <taxon>Pseudomonadota</taxon>
        <taxon>Alphaproteobacteria</taxon>
        <taxon>Hyphomicrobiales</taxon>
        <taxon>Phyllobacteriaceae</taxon>
        <taxon>Mesorhizobium</taxon>
    </lineage>
</organism>
<proteinExistence type="predicted"/>
<keyword evidence="2" id="KW-1185">Reference proteome</keyword>
<dbReference type="RefSeq" id="WP_258121233.1">
    <property type="nucleotide sequence ID" value="NZ_CP062229.1"/>
</dbReference>
<evidence type="ECO:0000313" key="2">
    <source>
        <dbReference type="Proteomes" id="UP001058098"/>
    </source>
</evidence>
<dbReference type="Proteomes" id="UP001058098">
    <property type="component" value="Chromosome"/>
</dbReference>